<dbReference type="EMBL" id="CAVNYO010000403">
    <property type="protein sequence ID" value="CAK5274913.1"/>
    <property type="molecule type" value="Genomic_DNA"/>
</dbReference>
<organism evidence="1 2">
    <name type="scientific">Mycena citricolor</name>
    <dbReference type="NCBI Taxonomy" id="2018698"/>
    <lineage>
        <taxon>Eukaryota</taxon>
        <taxon>Fungi</taxon>
        <taxon>Dikarya</taxon>
        <taxon>Basidiomycota</taxon>
        <taxon>Agaricomycotina</taxon>
        <taxon>Agaricomycetes</taxon>
        <taxon>Agaricomycetidae</taxon>
        <taxon>Agaricales</taxon>
        <taxon>Marasmiineae</taxon>
        <taxon>Mycenaceae</taxon>
        <taxon>Mycena</taxon>
    </lineage>
</organism>
<evidence type="ECO:0000313" key="2">
    <source>
        <dbReference type="Proteomes" id="UP001295794"/>
    </source>
</evidence>
<name>A0AAD2K2A0_9AGAR</name>
<keyword evidence="2" id="KW-1185">Reference proteome</keyword>
<accession>A0AAD2K2A0</accession>
<proteinExistence type="predicted"/>
<dbReference type="Proteomes" id="UP001295794">
    <property type="component" value="Unassembled WGS sequence"/>
</dbReference>
<comment type="caution">
    <text evidence="1">The sequence shown here is derived from an EMBL/GenBank/DDBJ whole genome shotgun (WGS) entry which is preliminary data.</text>
</comment>
<dbReference type="AlphaFoldDB" id="A0AAD2K2A0"/>
<sequence>INTRMIWTPSPGLRRRTFTQFVKRPVDTPRLRHGMIYRKSEDQDVDGASSDLKNILSSESSKPPTIDAALGSVNFELLLRAIHDNGSQERHGTTWIVGSNAWIWRSPGHSAPSAGQSALRFDSTLVQDDADAWAAERIVGPDTLSSRFHCHMASSRRHSAQRGSLGLRSCSHLNKCIGMIRPPIGRCAGRQDRQLLSIVHA</sequence>
<feature type="non-terminal residue" evidence="1">
    <location>
        <position position="1"/>
    </location>
</feature>
<reference evidence="1" key="1">
    <citation type="submission" date="2023-11" db="EMBL/GenBank/DDBJ databases">
        <authorList>
            <person name="De Vega J J."/>
            <person name="De Vega J J."/>
        </authorList>
    </citation>
    <scope>NUCLEOTIDE SEQUENCE</scope>
</reference>
<evidence type="ECO:0000313" key="1">
    <source>
        <dbReference type="EMBL" id="CAK5274913.1"/>
    </source>
</evidence>
<protein>
    <submittedName>
        <fullName evidence="1">Uncharacterized protein</fullName>
    </submittedName>
</protein>
<gene>
    <name evidence="1" type="ORF">MYCIT1_LOCUS22312</name>
</gene>